<reference evidence="2" key="2">
    <citation type="journal article" date="2023" name="BMC Genomics">
        <title>Pest status, molecular evolution, and epigenetic factors derived from the genome assembly of Frankliniella fusca, a thysanopteran phytovirus vector.</title>
        <authorList>
            <person name="Catto M.A."/>
            <person name="Labadie P.E."/>
            <person name="Jacobson A.L."/>
            <person name="Kennedy G.G."/>
            <person name="Srinivasan R."/>
            <person name="Hunt B.G."/>
        </authorList>
    </citation>
    <scope>NUCLEOTIDE SEQUENCE</scope>
    <source>
        <strain evidence="2">PL_HMW_Pooled</strain>
    </source>
</reference>
<feature type="compositionally biased region" description="Basic and acidic residues" evidence="1">
    <location>
        <begin position="603"/>
        <end position="614"/>
    </location>
</feature>
<evidence type="ECO:0000256" key="1">
    <source>
        <dbReference type="SAM" id="MobiDB-lite"/>
    </source>
</evidence>
<organism evidence="2 3">
    <name type="scientific">Frankliniella fusca</name>
    <dbReference type="NCBI Taxonomy" id="407009"/>
    <lineage>
        <taxon>Eukaryota</taxon>
        <taxon>Metazoa</taxon>
        <taxon>Ecdysozoa</taxon>
        <taxon>Arthropoda</taxon>
        <taxon>Hexapoda</taxon>
        <taxon>Insecta</taxon>
        <taxon>Pterygota</taxon>
        <taxon>Neoptera</taxon>
        <taxon>Paraneoptera</taxon>
        <taxon>Thysanoptera</taxon>
        <taxon>Terebrantia</taxon>
        <taxon>Thripoidea</taxon>
        <taxon>Thripidae</taxon>
        <taxon>Frankliniella</taxon>
    </lineage>
</organism>
<sequence length="673" mass="73996">MNQDKNIYFLKKLDNLHEKVVSPSAALHRGRGPHGLETRELTRHLVQHGAYREAESLQCVFRHHLIALLVVLRAESLANQDPSPGLDRQYSKKRMMELTCWRNFSDSLIIRSMSCLDKRPVSLVMVILFSFPDDFSTAVTLRMPLVSTSKVTWIWGTPRPIAGMWDSSNLPRRLLSLVRGRSPSYTWMSTFGWLSAYVLKTCVWCVGMVVPLLMTGNMTPPAVSMPMDSGVTSSSSRSCTTSLLSPCRMAHCTAAPYATASSGLMDWLSSLPPKKSLSMRCIRGILVDPPTSTTSWTFLLSAGRYRRRLHGLQGGLEEVRIELLEARPRHGGVEVDALKQRVDLRSAPGAWRSGGLGSGLGTGQSACGAEPRPTRTTLVEQCGLRLRGSAPLLPARPSRDPLVLTSMVACVEDERVRLARSHAVRRRRKARLLLEMSLRYFLRNSLAKCSTIRESKSSPPRCVCPAVAFTSKMPPAMAVGSAQSVRTVASHTAPIRKHGNWRQEYRSRLCIPKMVFLGFMALWFMAESPMSRSVSVKATLRGVQKFQSCFPLVLAAFSSWCSGMGPQATDARPIPLVTGSPVGSVGKAVLSRDPASPAALPGRAEKRASAEPRMRPKTTVCQRAPAPSSVRRSLVVGATSATVARHCGTHPPRERLLSKHPCGSEVRSSLLWQ</sequence>
<dbReference type="Proteomes" id="UP001219518">
    <property type="component" value="Unassembled WGS sequence"/>
</dbReference>
<evidence type="ECO:0000313" key="2">
    <source>
        <dbReference type="EMBL" id="KAK3921344.1"/>
    </source>
</evidence>
<comment type="caution">
    <text evidence="2">The sequence shown here is derived from an EMBL/GenBank/DDBJ whole genome shotgun (WGS) entry which is preliminary data.</text>
</comment>
<keyword evidence="3" id="KW-1185">Reference proteome</keyword>
<name>A0AAE1HHL8_9NEOP</name>
<protein>
    <submittedName>
        <fullName evidence="2">Chorismate synthase</fullName>
    </submittedName>
</protein>
<dbReference type="AlphaFoldDB" id="A0AAE1HHL8"/>
<accession>A0AAE1HHL8</accession>
<gene>
    <name evidence="2" type="ORF">KUF71_010559</name>
</gene>
<evidence type="ECO:0000313" key="3">
    <source>
        <dbReference type="Proteomes" id="UP001219518"/>
    </source>
</evidence>
<proteinExistence type="predicted"/>
<feature type="region of interest" description="Disordered" evidence="1">
    <location>
        <begin position="593"/>
        <end position="619"/>
    </location>
</feature>
<reference evidence="2" key="1">
    <citation type="submission" date="2021-07" db="EMBL/GenBank/DDBJ databases">
        <authorList>
            <person name="Catto M.A."/>
            <person name="Jacobson A."/>
            <person name="Kennedy G."/>
            <person name="Labadie P."/>
            <person name="Hunt B.G."/>
            <person name="Srinivasan R."/>
        </authorList>
    </citation>
    <scope>NUCLEOTIDE SEQUENCE</scope>
    <source>
        <strain evidence="2">PL_HMW_Pooled</strain>
        <tissue evidence="2">Head</tissue>
    </source>
</reference>
<dbReference type="EMBL" id="JAHWGI010001033">
    <property type="protein sequence ID" value="KAK3921344.1"/>
    <property type="molecule type" value="Genomic_DNA"/>
</dbReference>